<dbReference type="AlphaFoldDB" id="S8EYI3"/>
<evidence type="ECO:0000313" key="1">
    <source>
        <dbReference type="EMBL" id="EPS94635.1"/>
    </source>
</evidence>
<reference evidence="1 2" key="1">
    <citation type="journal article" date="2012" name="Science">
        <title>The Paleozoic origin of enzymatic lignin decomposition reconstructed from 31 fungal genomes.</title>
        <authorList>
            <person name="Floudas D."/>
            <person name="Binder M."/>
            <person name="Riley R."/>
            <person name="Barry K."/>
            <person name="Blanchette R.A."/>
            <person name="Henrissat B."/>
            <person name="Martinez A.T."/>
            <person name="Otillar R."/>
            <person name="Spatafora J.W."/>
            <person name="Yadav J.S."/>
            <person name="Aerts A."/>
            <person name="Benoit I."/>
            <person name="Boyd A."/>
            <person name="Carlson A."/>
            <person name="Copeland A."/>
            <person name="Coutinho P.M."/>
            <person name="de Vries R.P."/>
            <person name="Ferreira P."/>
            <person name="Findley K."/>
            <person name="Foster B."/>
            <person name="Gaskell J."/>
            <person name="Glotzer D."/>
            <person name="Gorecki P."/>
            <person name="Heitman J."/>
            <person name="Hesse C."/>
            <person name="Hori C."/>
            <person name="Igarashi K."/>
            <person name="Jurgens J.A."/>
            <person name="Kallen N."/>
            <person name="Kersten P."/>
            <person name="Kohler A."/>
            <person name="Kuees U."/>
            <person name="Kumar T.K.A."/>
            <person name="Kuo A."/>
            <person name="LaButti K."/>
            <person name="Larrondo L.F."/>
            <person name="Lindquist E."/>
            <person name="Ling A."/>
            <person name="Lombard V."/>
            <person name="Lucas S."/>
            <person name="Lundell T."/>
            <person name="Martin R."/>
            <person name="McLaughlin D.J."/>
            <person name="Morgenstern I."/>
            <person name="Morin E."/>
            <person name="Murat C."/>
            <person name="Nagy L.G."/>
            <person name="Nolan M."/>
            <person name="Ohm R.A."/>
            <person name="Patyshakuliyeva A."/>
            <person name="Rokas A."/>
            <person name="Ruiz-Duenas F.J."/>
            <person name="Sabat G."/>
            <person name="Salamov A."/>
            <person name="Samejima M."/>
            <person name="Schmutz J."/>
            <person name="Slot J.C."/>
            <person name="St John F."/>
            <person name="Stenlid J."/>
            <person name="Sun H."/>
            <person name="Sun S."/>
            <person name="Syed K."/>
            <person name="Tsang A."/>
            <person name="Wiebenga A."/>
            <person name="Young D."/>
            <person name="Pisabarro A."/>
            <person name="Eastwood D.C."/>
            <person name="Martin F."/>
            <person name="Cullen D."/>
            <person name="Grigoriev I.V."/>
            <person name="Hibbett D.S."/>
        </authorList>
    </citation>
    <scope>NUCLEOTIDE SEQUENCE</scope>
    <source>
        <strain evidence="2">FP-58527</strain>
    </source>
</reference>
<name>S8EYI3_FOMSC</name>
<proteinExistence type="predicted"/>
<dbReference type="eggNOG" id="ENOG502RT4A">
    <property type="taxonomic scope" value="Eukaryota"/>
</dbReference>
<organism evidence="1 2">
    <name type="scientific">Fomitopsis schrenkii</name>
    <name type="common">Brown rot fungus</name>
    <dbReference type="NCBI Taxonomy" id="2126942"/>
    <lineage>
        <taxon>Eukaryota</taxon>
        <taxon>Fungi</taxon>
        <taxon>Dikarya</taxon>
        <taxon>Basidiomycota</taxon>
        <taxon>Agaricomycotina</taxon>
        <taxon>Agaricomycetes</taxon>
        <taxon>Polyporales</taxon>
        <taxon>Fomitopsis</taxon>
    </lineage>
</organism>
<dbReference type="OrthoDB" id="341421at2759"/>
<dbReference type="HOGENOM" id="CLU_094262_2_0_1"/>
<dbReference type="InParanoid" id="S8EYI3"/>
<dbReference type="STRING" id="743788.S8EYI3"/>
<dbReference type="Proteomes" id="UP000015241">
    <property type="component" value="Unassembled WGS sequence"/>
</dbReference>
<dbReference type="EMBL" id="KE504227">
    <property type="protein sequence ID" value="EPS94635.1"/>
    <property type="molecule type" value="Genomic_DNA"/>
</dbReference>
<gene>
    <name evidence="1" type="ORF">FOMPIDRAFT_93563</name>
</gene>
<sequence length="185" mass="21191">MAHKRICKERRKGQARFASTPGALEVYTALREFSGKHRSTIGACAFQSVRYHYQPPHSSDPIATSKLREDVLVIHLRTRPNAEEARPEKCFFATDAHLETITSYFREEQQEDMRSRLKWCIEQGTRNRGPSSAVLVVWVVDDSIAPVRPATVMPSLFSLDQSEVAWLAFPWKEFLLHNLNEGIVH</sequence>
<accession>S8EYI3</accession>
<evidence type="ECO:0000313" key="2">
    <source>
        <dbReference type="Proteomes" id="UP000015241"/>
    </source>
</evidence>
<protein>
    <submittedName>
        <fullName evidence="1">Uncharacterized protein</fullName>
    </submittedName>
</protein>
<keyword evidence="2" id="KW-1185">Reference proteome</keyword>